<dbReference type="SUPFAM" id="SSF48317">
    <property type="entry name" value="Acid phosphatase/Vanadium-dependent haloperoxidase"/>
    <property type="match status" value="1"/>
</dbReference>
<feature type="transmembrane region" description="Helical" evidence="2">
    <location>
        <begin position="111"/>
        <end position="139"/>
    </location>
</feature>
<organism evidence="4 5">
    <name type="scientific">Goodfellowiella coeruleoviolacea</name>
    <dbReference type="NCBI Taxonomy" id="334858"/>
    <lineage>
        <taxon>Bacteria</taxon>
        <taxon>Bacillati</taxon>
        <taxon>Actinomycetota</taxon>
        <taxon>Actinomycetes</taxon>
        <taxon>Pseudonocardiales</taxon>
        <taxon>Pseudonocardiaceae</taxon>
        <taxon>Goodfellowiella</taxon>
    </lineage>
</organism>
<dbReference type="GO" id="GO:0050380">
    <property type="term" value="F:undecaprenyl-diphosphatase activity"/>
    <property type="evidence" value="ECO:0007669"/>
    <property type="project" value="InterPro"/>
</dbReference>
<feature type="region of interest" description="Disordered" evidence="1">
    <location>
        <begin position="190"/>
        <end position="324"/>
    </location>
</feature>
<dbReference type="PANTHER" id="PTHR14969:SF13">
    <property type="entry name" value="AT30094P"/>
    <property type="match status" value="1"/>
</dbReference>
<dbReference type="InterPro" id="IPR033879">
    <property type="entry name" value="UPP_Pase"/>
</dbReference>
<feature type="domain" description="Phosphatidic acid phosphatase type 2/haloperoxidase" evidence="3">
    <location>
        <begin position="58"/>
        <end position="166"/>
    </location>
</feature>
<dbReference type="Proteomes" id="UP001206128">
    <property type="component" value="Unassembled WGS sequence"/>
</dbReference>
<feature type="compositionally biased region" description="Low complexity" evidence="1">
    <location>
        <begin position="190"/>
        <end position="227"/>
    </location>
</feature>
<dbReference type="AlphaFoldDB" id="A0AAE3KK73"/>
<dbReference type="EMBL" id="JAMTCK010000021">
    <property type="protein sequence ID" value="MCP2169867.1"/>
    <property type="molecule type" value="Genomic_DNA"/>
</dbReference>
<gene>
    <name evidence="4" type="ORF">LX83_006753</name>
</gene>
<proteinExistence type="predicted"/>
<evidence type="ECO:0000256" key="1">
    <source>
        <dbReference type="SAM" id="MobiDB-lite"/>
    </source>
</evidence>
<dbReference type="InterPro" id="IPR036938">
    <property type="entry name" value="PAP2/HPO_sf"/>
</dbReference>
<keyword evidence="5" id="KW-1185">Reference proteome</keyword>
<comment type="caution">
    <text evidence="4">The sequence shown here is derived from an EMBL/GenBank/DDBJ whole genome shotgun (WGS) entry which is preliminary data.</text>
</comment>
<accession>A0AAE3KK73</accession>
<feature type="transmembrane region" description="Helical" evidence="2">
    <location>
        <begin position="151"/>
        <end position="169"/>
    </location>
</feature>
<dbReference type="RefSeq" id="WP_253779314.1">
    <property type="nucleotide sequence ID" value="NZ_JAMTCK010000021.1"/>
</dbReference>
<keyword evidence="2" id="KW-1133">Transmembrane helix</keyword>
<keyword evidence="2" id="KW-0472">Membrane</keyword>
<reference evidence="4" key="1">
    <citation type="submission" date="2022-06" db="EMBL/GenBank/DDBJ databases">
        <title>Genomic Encyclopedia of Archaeal and Bacterial Type Strains, Phase II (KMG-II): from individual species to whole genera.</title>
        <authorList>
            <person name="Goeker M."/>
        </authorList>
    </citation>
    <scope>NUCLEOTIDE SEQUENCE</scope>
    <source>
        <strain evidence="4">DSM 43935</strain>
    </source>
</reference>
<feature type="transmembrane region" description="Helical" evidence="2">
    <location>
        <begin position="21"/>
        <end position="43"/>
    </location>
</feature>
<dbReference type="PANTHER" id="PTHR14969">
    <property type="entry name" value="SPHINGOSINE-1-PHOSPHATE PHOSPHOHYDROLASE"/>
    <property type="match status" value="1"/>
</dbReference>
<feature type="compositionally biased region" description="Polar residues" evidence="1">
    <location>
        <begin position="261"/>
        <end position="273"/>
    </location>
</feature>
<dbReference type="SMART" id="SM00014">
    <property type="entry name" value="acidPPc"/>
    <property type="match status" value="1"/>
</dbReference>
<feature type="transmembrane region" description="Helical" evidence="2">
    <location>
        <begin position="55"/>
        <end position="75"/>
    </location>
</feature>
<dbReference type="Pfam" id="PF01569">
    <property type="entry name" value="PAP2"/>
    <property type="match status" value="1"/>
</dbReference>
<dbReference type="Gene3D" id="1.20.144.10">
    <property type="entry name" value="Phosphatidic acid phosphatase type 2/haloperoxidase"/>
    <property type="match status" value="1"/>
</dbReference>
<dbReference type="InterPro" id="IPR000326">
    <property type="entry name" value="PAP2/HPO"/>
</dbReference>
<dbReference type="CDD" id="cd03385">
    <property type="entry name" value="PAP2_BcrC_like"/>
    <property type="match status" value="1"/>
</dbReference>
<evidence type="ECO:0000256" key="2">
    <source>
        <dbReference type="SAM" id="Phobius"/>
    </source>
</evidence>
<name>A0AAE3KK73_9PSEU</name>
<dbReference type="GO" id="GO:0005886">
    <property type="term" value="C:plasma membrane"/>
    <property type="evidence" value="ECO:0007669"/>
    <property type="project" value="InterPro"/>
</dbReference>
<evidence type="ECO:0000313" key="5">
    <source>
        <dbReference type="Proteomes" id="UP001206128"/>
    </source>
</evidence>
<keyword evidence="2" id="KW-0812">Transmembrane</keyword>
<evidence type="ECO:0000313" key="4">
    <source>
        <dbReference type="EMBL" id="MCP2169867.1"/>
    </source>
</evidence>
<sequence>MNDLLFDAVNGLAGKSSLLDAVMLFAAGPLIYLLFLAGGGVLLWNMRGRGRTDNIWMVGQVGAALAIGFLVNRVLRMMGLANRPFESREVHQLVEHEPGVSFPSNHSTAAITVAVVIWLFVSARVGAVLTAVAALVALSRVFVGVHWPGDVLGGALVGVLSSLLVWWAARRLRERFAAPVEVAPALATAGPATAGPATAGSATTVQATPVAPVSATPAPAGRQAAARRSTEQEPTARFTPFGGSAPADQQTVRFSPRDQDQTVQLSPEQTAQLRQPHAPGHRPAPRDPRGPVAPQGPVAPHGVAGPRAVRPVPPRTGGPEQGRR</sequence>
<evidence type="ECO:0000259" key="3">
    <source>
        <dbReference type="SMART" id="SM00014"/>
    </source>
</evidence>
<protein>
    <submittedName>
        <fullName evidence="4">Membrane-associated phospholipid phosphatase</fullName>
    </submittedName>
</protein>